<organism evidence="2 3">
    <name type="scientific">Callosobruchus maculatus</name>
    <name type="common">Southern cowpea weevil</name>
    <name type="synonym">Pulse bruchid</name>
    <dbReference type="NCBI Taxonomy" id="64391"/>
    <lineage>
        <taxon>Eukaryota</taxon>
        <taxon>Metazoa</taxon>
        <taxon>Ecdysozoa</taxon>
        <taxon>Arthropoda</taxon>
        <taxon>Hexapoda</taxon>
        <taxon>Insecta</taxon>
        <taxon>Pterygota</taxon>
        <taxon>Neoptera</taxon>
        <taxon>Endopterygota</taxon>
        <taxon>Coleoptera</taxon>
        <taxon>Polyphaga</taxon>
        <taxon>Cucujiformia</taxon>
        <taxon>Chrysomeloidea</taxon>
        <taxon>Chrysomelidae</taxon>
        <taxon>Bruchinae</taxon>
        <taxon>Bruchini</taxon>
        <taxon>Callosobruchus</taxon>
    </lineage>
</organism>
<feature type="compositionally biased region" description="Basic residues" evidence="1">
    <location>
        <begin position="29"/>
        <end position="44"/>
    </location>
</feature>
<dbReference type="EMBL" id="CAACVG010007546">
    <property type="protein sequence ID" value="VEN46017.1"/>
    <property type="molecule type" value="Genomic_DNA"/>
</dbReference>
<keyword evidence="3" id="KW-1185">Reference proteome</keyword>
<name>A0A653CDL7_CALMS</name>
<protein>
    <submittedName>
        <fullName evidence="2">Uncharacterized protein</fullName>
    </submittedName>
</protein>
<evidence type="ECO:0000313" key="3">
    <source>
        <dbReference type="Proteomes" id="UP000410492"/>
    </source>
</evidence>
<reference evidence="2 3" key="1">
    <citation type="submission" date="2019-01" db="EMBL/GenBank/DDBJ databases">
        <authorList>
            <person name="Sayadi A."/>
        </authorList>
    </citation>
    <scope>NUCLEOTIDE SEQUENCE [LARGE SCALE GENOMIC DNA]</scope>
</reference>
<dbReference type="Proteomes" id="UP000410492">
    <property type="component" value="Unassembled WGS sequence"/>
</dbReference>
<accession>A0A653CDL7</accession>
<proteinExistence type="predicted"/>
<sequence length="44" mass="5258">MRKKRTSNVEGPNILAEMEQNRSQPQLHPHPHPLKRRSSKLHRH</sequence>
<evidence type="ECO:0000256" key="1">
    <source>
        <dbReference type="SAM" id="MobiDB-lite"/>
    </source>
</evidence>
<dbReference type="AlphaFoldDB" id="A0A653CDL7"/>
<gene>
    <name evidence="2" type="ORF">CALMAC_LOCUS8258</name>
</gene>
<evidence type="ECO:0000313" key="2">
    <source>
        <dbReference type="EMBL" id="VEN46017.1"/>
    </source>
</evidence>
<feature type="region of interest" description="Disordered" evidence="1">
    <location>
        <begin position="1"/>
        <end position="44"/>
    </location>
</feature>